<feature type="region of interest" description="Disordered" evidence="1">
    <location>
        <begin position="92"/>
        <end position="119"/>
    </location>
</feature>
<evidence type="ECO:0000313" key="3">
    <source>
        <dbReference type="Proteomes" id="UP001310594"/>
    </source>
</evidence>
<organism evidence="2 3">
    <name type="scientific">Elasticomyces elasticus</name>
    <dbReference type="NCBI Taxonomy" id="574655"/>
    <lineage>
        <taxon>Eukaryota</taxon>
        <taxon>Fungi</taxon>
        <taxon>Dikarya</taxon>
        <taxon>Ascomycota</taxon>
        <taxon>Pezizomycotina</taxon>
        <taxon>Dothideomycetes</taxon>
        <taxon>Dothideomycetidae</taxon>
        <taxon>Mycosphaerellales</taxon>
        <taxon>Teratosphaeriaceae</taxon>
        <taxon>Elasticomyces</taxon>
    </lineage>
</organism>
<sequence length="892" mass="96554">MAAFNPHNSTHTTSHDYGSGSVEQQLPTGSCGFRDLSTGVEGPVCGCRRFWPSGSDYNGRNGSAQMAWCFCGHHACFHDTFSQQHATSQVSAAFTAKAPSEKAQSSGRGTQHLQPSPPKLAASGLGIQSASLAPSQSINTRLWAAMNAFARNQEDGPASGITSRIPSTACPSVIEDEQPQACPPRSSTVPVQSVHCMGPPISIPYGAYSAVSADEYSATEVATPSLRGTPDLRAVSAFGLHPGTAPSGSVMARTSPLAKPSIEKNNAAAATLFVRAGTPQETNKTMVEDPISTDEMRHLLRSLSHRVESLESMSFSHVPVEVVEEKFENMDVRLLDLEQWRTYTDNPAPTSVRKDTERRRMLPSEIESFSSDGSFDSTAAAHTEAVVLATLAANSETRPRIDDLERRLTDLEQAIPSFANPWHVQVVVLPFGRLLRGIWFSALEATQHSMQQSIQASDEWPGTQSAPKLSFGASTSAAWTTDSIEAWASDAHGWLSPKACGPNGSVFQRLASRGLVQDITLTAPDSRHILGALAAAFGPILDKDDATAPVDGHYKALDESFIPLRKERKSSRLRFLSKAEMVTPALWAAGFLDSAVIMKINDGYRRLYITTPEAYIQSDINGWSWEKLKQLPLFDASDDERAANARGSAIEACWAHNETLDRPAASLAPSFAISREHYGSPADQPMQSNSEIIEGAQDTPRPYVFSNEQQSGGRHRTVSLPSSASAAEPHRVSIPKRRVASFETIGSAVRHSSDVQDYAVVKKRRISFSPEAERRGVGITPRMSREPPSPYTSEPVGEIMDHCGTSRNRGMTPFAYATPHSNSNPGVDRTEYSAGDGDTEADTDLAMPHTEDDEWQGVEDDIDSALADRSSAMDEPEIEEGDLHEAVSSYAV</sequence>
<protein>
    <submittedName>
        <fullName evidence="2">Uncharacterized protein</fullName>
    </submittedName>
</protein>
<feature type="region of interest" description="Disordered" evidence="1">
    <location>
        <begin position="816"/>
        <end position="892"/>
    </location>
</feature>
<feature type="compositionally biased region" description="Acidic residues" evidence="1">
    <location>
        <begin position="851"/>
        <end position="863"/>
    </location>
</feature>
<evidence type="ECO:0000313" key="2">
    <source>
        <dbReference type="EMBL" id="KAK5704150.1"/>
    </source>
</evidence>
<reference evidence="2" key="1">
    <citation type="submission" date="2023-08" db="EMBL/GenBank/DDBJ databases">
        <title>Black Yeasts Isolated from many extreme environments.</title>
        <authorList>
            <person name="Coleine C."/>
            <person name="Stajich J.E."/>
            <person name="Selbmann L."/>
        </authorList>
    </citation>
    <scope>NUCLEOTIDE SEQUENCE</scope>
    <source>
        <strain evidence="2">CCFEE 5810</strain>
    </source>
</reference>
<feature type="compositionally biased region" description="Polar residues" evidence="1">
    <location>
        <begin position="102"/>
        <end position="114"/>
    </location>
</feature>
<proteinExistence type="predicted"/>
<dbReference type="AlphaFoldDB" id="A0AAN7WAI6"/>
<dbReference type="Proteomes" id="UP001310594">
    <property type="component" value="Unassembled WGS sequence"/>
</dbReference>
<name>A0AAN7WAI6_9PEZI</name>
<evidence type="ECO:0000256" key="1">
    <source>
        <dbReference type="SAM" id="MobiDB-lite"/>
    </source>
</evidence>
<feature type="region of interest" description="Disordered" evidence="1">
    <location>
        <begin position="1"/>
        <end position="23"/>
    </location>
</feature>
<gene>
    <name evidence="2" type="ORF">LTR97_003163</name>
</gene>
<dbReference type="EMBL" id="JAVRQU010000004">
    <property type="protein sequence ID" value="KAK5704150.1"/>
    <property type="molecule type" value="Genomic_DNA"/>
</dbReference>
<accession>A0AAN7WAI6</accession>
<feature type="region of interest" description="Disordered" evidence="1">
    <location>
        <begin position="708"/>
        <end position="732"/>
    </location>
</feature>
<comment type="caution">
    <text evidence="2">The sequence shown here is derived from an EMBL/GenBank/DDBJ whole genome shotgun (WGS) entry which is preliminary data.</text>
</comment>